<keyword evidence="3" id="KW-1185">Reference proteome</keyword>
<name>A0A5B8R5X8_9CAUD</name>
<keyword evidence="1" id="KW-1133">Transmembrane helix</keyword>
<reference evidence="2" key="1">
    <citation type="journal article" date="2019" name="Microbiol. Resour. Announc.">
        <title>Complete Genome Sequence of two Klebsiella pneumoniae phages isolated as part of international effort.</title>
        <authorList>
            <person name="Yerushalmy O."/>
            <person name="Glazer S."/>
            <person name="Nir-Paz R."/>
            <person name="Tuomala H."/>
            <person name="Skurnik M."/>
            <person name="Kiljunen S."/>
            <person name="Hazan R."/>
        </authorList>
    </citation>
    <scope>NUCLEOTIDE SEQUENCE [LARGE SCALE GENOMIC DNA]</scope>
</reference>
<dbReference type="GeneID" id="55813521"/>
<protein>
    <submittedName>
        <fullName evidence="2">Uncharacterized protein</fullName>
    </submittedName>
</protein>
<sequence length="75" mass="8954">MFTLWFLIGLCVTLYTLHIRNGNKVNEKRSKLRECFDDDGVYYAILIPAYLTWLCIFAVFWPLVVYAVYFYEGKK</sequence>
<evidence type="ECO:0000313" key="2">
    <source>
        <dbReference type="EMBL" id="QEA03361.1"/>
    </source>
</evidence>
<evidence type="ECO:0000256" key="1">
    <source>
        <dbReference type="SAM" id="Phobius"/>
    </source>
</evidence>
<dbReference type="Proteomes" id="UP000321158">
    <property type="component" value="Segment"/>
</dbReference>
<dbReference type="RefSeq" id="YP_009884169.1">
    <property type="nucleotide sequence ID" value="NC_049467.1"/>
</dbReference>
<organism evidence="2 3">
    <name type="scientific">Klebsiella phage KpCHEMY26</name>
    <dbReference type="NCBI Taxonomy" id="2596966"/>
    <lineage>
        <taxon>Viruses</taxon>
        <taxon>Duplodnaviria</taxon>
        <taxon>Heunggongvirae</taxon>
        <taxon>Uroviricota</taxon>
        <taxon>Caudoviricetes</taxon>
        <taxon>Schitoviridae</taxon>
        <taxon>Humphriesvirinae</taxon>
        <taxon>Pylasvirus</taxon>
        <taxon>Pylasvirus KpCHEMY26</taxon>
    </lineage>
</organism>
<evidence type="ECO:0000313" key="3">
    <source>
        <dbReference type="Proteomes" id="UP000321158"/>
    </source>
</evidence>
<keyword evidence="1" id="KW-0812">Transmembrane</keyword>
<keyword evidence="1" id="KW-0472">Membrane</keyword>
<accession>A0A5B8R5X8</accession>
<proteinExistence type="predicted"/>
<dbReference type="KEGG" id="vg:55813521"/>
<feature type="transmembrane region" description="Helical" evidence="1">
    <location>
        <begin position="40"/>
        <end position="71"/>
    </location>
</feature>
<dbReference type="EMBL" id="MN163281">
    <property type="protein sequence ID" value="QEA03361.1"/>
    <property type="molecule type" value="Genomic_DNA"/>
</dbReference>